<dbReference type="InterPro" id="IPR036291">
    <property type="entry name" value="NAD(P)-bd_dom_sf"/>
</dbReference>
<evidence type="ECO:0000256" key="2">
    <source>
        <dbReference type="ARBA" id="ARBA00007637"/>
    </source>
</evidence>
<reference evidence="7" key="1">
    <citation type="submission" date="2020-02" db="EMBL/GenBank/DDBJ databases">
        <authorList>
            <person name="Meier V. D."/>
        </authorList>
    </citation>
    <scope>NUCLEOTIDE SEQUENCE</scope>
    <source>
        <strain evidence="7">AVDCRST_MAG92</strain>
    </source>
</reference>
<dbReference type="GO" id="GO:0016853">
    <property type="term" value="F:isomerase activity"/>
    <property type="evidence" value="ECO:0007669"/>
    <property type="project" value="UniProtKB-KW"/>
</dbReference>
<dbReference type="AlphaFoldDB" id="A0A6J4I7R8"/>
<accession>A0A6J4I7R8</accession>
<keyword evidence="7" id="KW-0413">Isomerase</keyword>
<comment type="similarity">
    <text evidence="2">Belongs to the NAD(P)-dependent epimerase/dehydratase family.</text>
</comment>
<evidence type="ECO:0000256" key="4">
    <source>
        <dbReference type="ARBA" id="ARBA00031367"/>
    </source>
</evidence>
<proteinExistence type="inferred from homology"/>
<name>A0A6J4I7R8_9CYAN</name>
<gene>
    <name evidence="7" type="ORF">AVDCRST_MAG92-1686</name>
</gene>
<dbReference type="Pfam" id="PF01370">
    <property type="entry name" value="Epimerase"/>
    <property type="match status" value="1"/>
</dbReference>
<evidence type="ECO:0000256" key="3">
    <source>
        <dbReference type="ARBA" id="ARBA00018569"/>
    </source>
</evidence>
<dbReference type="GO" id="GO:0033499">
    <property type="term" value="P:galactose catabolic process via UDP-galactose, Leloir pathway"/>
    <property type="evidence" value="ECO:0007669"/>
    <property type="project" value="TreeGrafter"/>
</dbReference>
<dbReference type="PANTHER" id="PTHR43725">
    <property type="entry name" value="UDP-GLUCOSE 4-EPIMERASE"/>
    <property type="match status" value="1"/>
</dbReference>
<dbReference type="PANTHER" id="PTHR43725:SF53">
    <property type="entry name" value="UDP-ARABINOSE 4-EPIMERASE 1"/>
    <property type="match status" value="1"/>
</dbReference>
<dbReference type="EMBL" id="CADCTM010000252">
    <property type="protein sequence ID" value="CAA9244409.1"/>
    <property type="molecule type" value="Genomic_DNA"/>
</dbReference>
<evidence type="ECO:0000313" key="7">
    <source>
        <dbReference type="EMBL" id="CAA9244409.1"/>
    </source>
</evidence>
<comment type="pathway">
    <text evidence="1">Carbohydrate metabolism; galactose metabolism.</text>
</comment>
<sequence length="94" mass="10388">MSESVEQPAKYYRNNVTGTLTLLEAMCAAGIKNFVFSSTCATYGVSQEIPITENQPQKPINPYGKGKLMAIAKREELHQLTFPSQTTTLECKSL</sequence>
<dbReference type="SUPFAM" id="SSF51735">
    <property type="entry name" value="NAD(P)-binding Rossmann-fold domains"/>
    <property type="match status" value="1"/>
</dbReference>
<evidence type="ECO:0000256" key="1">
    <source>
        <dbReference type="ARBA" id="ARBA00004947"/>
    </source>
</evidence>
<protein>
    <recommendedName>
        <fullName evidence="3">UDP-glucose 4-epimerase</fullName>
    </recommendedName>
    <alternativeName>
        <fullName evidence="5">Galactowaldenase</fullName>
    </alternativeName>
    <alternativeName>
        <fullName evidence="4">UDP-galactose 4-epimerase</fullName>
    </alternativeName>
</protein>
<dbReference type="Gene3D" id="3.40.50.720">
    <property type="entry name" value="NAD(P)-binding Rossmann-like Domain"/>
    <property type="match status" value="1"/>
</dbReference>
<feature type="domain" description="NAD-dependent epimerase/dehydratase" evidence="6">
    <location>
        <begin position="3"/>
        <end position="71"/>
    </location>
</feature>
<dbReference type="InterPro" id="IPR001509">
    <property type="entry name" value="Epimerase_deHydtase"/>
</dbReference>
<evidence type="ECO:0000259" key="6">
    <source>
        <dbReference type="Pfam" id="PF01370"/>
    </source>
</evidence>
<organism evidence="7">
    <name type="scientific">uncultured Coleofasciculus sp</name>
    <dbReference type="NCBI Taxonomy" id="1267456"/>
    <lineage>
        <taxon>Bacteria</taxon>
        <taxon>Bacillati</taxon>
        <taxon>Cyanobacteriota</taxon>
        <taxon>Cyanophyceae</taxon>
        <taxon>Coleofasciculales</taxon>
        <taxon>Coleofasciculaceae</taxon>
        <taxon>Coleofasciculus</taxon>
        <taxon>environmental samples</taxon>
    </lineage>
</organism>
<evidence type="ECO:0000256" key="5">
    <source>
        <dbReference type="ARBA" id="ARBA00033067"/>
    </source>
</evidence>